<evidence type="ECO:0000313" key="3">
    <source>
        <dbReference type="Proteomes" id="UP000070560"/>
    </source>
</evidence>
<evidence type="ECO:0008006" key="4">
    <source>
        <dbReference type="Google" id="ProtNLM"/>
    </source>
</evidence>
<name>A0A7C1VXX8_DESA2</name>
<gene>
    <name evidence="2" type="ORF">ENI35_05685</name>
    <name evidence="1" type="ORF">HS1_000110</name>
</gene>
<dbReference type="EMBL" id="DRIH01000198">
    <property type="protein sequence ID" value="HEC68279.1"/>
    <property type="molecule type" value="Genomic_DNA"/>
</dbReference>
<organism evidence="2">
    <name type="scientific">Desulfofervidus auxilii</name>
    <dbReference type="NCBI Taxonomy" id="1621989"/>
    <lineage>
        <taxon>Bacteria</taxon>
        <taxon>Pseudomonadati</taxon>
        <taxon>Thermodesulfobacteriota</taxon>
        <taxon>Candidatus Desulfofervidia</taxon>
        <taxon>Candidatus Desulfofervidales</taxon>
        <taxon>Candidatus Desulfofervidaceae</taxon>
        <taxon>Candidatus Desulfofervidus</taxon>
    </lineage>
</organism>
<dbReference type="Proteomes" id="UP000885738">
    <property type="component" value="Unassembled WGS sequence"/>
</dbReference>
<keyword evidence="3" id="KW-1185">Reference proteome</keyword>
<dbReference type="RefSeq" id="WP_066060237.1">
    <property type="nucleotide sequence ID" value="NZ_CP013015.1"/>
</dbReference>
<proteinExistence type="predicted"/>
<accession>A0A7C1VXX8</accession>
<evidence type="ECO:0000313" key="1">
    <source>
        <dbReference type="EMBL" id="AMM39917.1"/>
    </source>
</evidence>
<sequence>MQIVNQKYLDLEILPEEARKELLDFYKSILKKYKVKIKFVDEVDKFFDKYSLDLSLFKFNREEIHER</sequence>
<protein>
    <recommendedName>
        <fullName evidence="4">DUF2281 domain-containing protein</fullName>
    </recommendedName>
</protein>
<dbReference type="KEGG" id="daw:HS1_000110"/>
<reference evidence="1 3" key="1">
    <citation type="submission" date="2015-10" db="EMBL/GenBank/DDBJ databases">
        <title>Candidatus Desulfofervidus auxilii, a hydrogenotrophic sulfate-reducing bacterium involved in the thermophilic anaerobic oxidation of methane.</title>
        <authorList>
            <person name="Krukenberg V."/>
            <person name="Richter M."/>
            <person name="Wegener G."/>
        </authorList>
    </citation>
    <scope>NUCLEOTIDE SEQUENCE [LARGE SCALE GENOMIC DNA]</scope>
    <source>
        <strain evidence="1 3">HS1</strain>
    </source>
</reference>
<dbReference type="EMBL" id="CP013015">
    <property type="protein sequence ID" value="AMM39917.1"/>
    <property type="molecule type" value="Genomic_DNA"/>
</dbReference>
<dbReference type="Proteomes" id="UP000070560">
    <property type="component" value="Chromosome"/>
</dbReference>
<dbReference type="AlphaFoldDB" id="A0A7C1VXX8"/>
<evidence type="ECO:0000313" key="2">
    <source>
        <dbReference type="EMBL" id="HEC68279.1"/>
    </source>
</evidence>
<reference evidence="2" key="2">
    <citation type="journal article" date="2020" name="mSystems">
        <title>Genome- and Community-Level Interaction Insights into Carbon Utilization and Element Cycling Functions of Hydrothermarchaeota in Hydrothermal Sediment.</title>
        <authorList>
            <person name="Zhou Z."/>
            <person name="Liu Y."/>
            <person name="Xu W."/>
            <person name="Pan J."/>
            <person name="Luo Z.H."/>
            <person name="Li M."/>
        </authorList>
    </citation>
    <scope>NUCLEOTIDE SEQUENCE [LARGE SCALE GENOMIC DNA]</scope>
    <source>
        <strain evidence="2">HyVt-389</strain>
    </source>
</reference>